<comment type="similarity">
    <text evidence="5">Belongs to the SAT4 family.</text>
</comment>
<dbReference type="InterPro" id="IPR049326">
    <property type="entry name" value="Rhodopsin_dom_fungi"/>
</dbReference>
<feature type="transmembrane region" description="Helical" evidence="6">
    <location>
        <begin position="267"/>
        <end position="296"/>
    </location>
</feature>
<proteinExistence type="inferred from homology"/>
<dbReference type="AlphaFoldDB" id="A0A6A6U3F3"/>
<dbReference type="EMBL" id="MU004238">
    <property type="protein sequence ID" value="KAF2666809.1"/>
    <property type="molecule type" value="Genomic_DNA"/>
</dbReference>
<reference evidence="8" key="1">
    <citation type="journal article" date="2020" name="Stud. Mycol.">
        <title>101 Dothideomycetes genomes: a test case for predicting lifestyles and emergence of pathogens.</title>
        <authorList>
            <person name="Haridas S."/>
            <person name="Albert R."/>
            <person name="Binder M."/>
            <person name="Bloem J."/>
            <person name="Labutti K."/>
            <person name="Salamov A."/>
            <person name="Andreopoulos B."/>
            <person name="Baker S."/>
            <person name="Barry K."/>
            <person name="Bills G."/>
            <person name="Bluhm B."/>
            <person name="Cannon C."/>
            <person name="Castanera R."/>
            <person name="Culley D."/>
            <person name="Daum C."/>
            <person name="Ezra D."/>
            <person name="Gonzalez J."/>
            <person name="Henrissat B."/>
            <person name="Kuo A."/>
            <person name="Liang C."/>
            <person name="Lipzen A."/>
            <person name="Lutzoni F."/>
            <person name="Magnuson J."/>
            <person name="Mondo S."/>
            <person name="Nolan M."/>
            <person name="Ohm R."/>
            <person name="Pangilinan J."/>
            <person name="Park H.-J."/>
            <person name="Ramirez L."/>
            <person name="Alfaro M."/>
            <person name="Sun H."/>
            <person name="Tritt A."/>
            <person name="Yoshinaga Y."/>
            <person name="Zwiers L.-H."/>
            <person name="Turgeon B."/>
            <person name="Goodwin S."/>
            <person name="Spatafora J."/>
            <person name="Crous P."/>
            <person name="Grigoriev I."/>
        </authorList>
    </citation>
    <scope>NUCLEOTIDE SEQUENCE</scope>
    <source>
        <strain evidence="8">CBS 115976</strain>
    </source>
</reference>
<organism evidence="8 9">
    <name type="scientific">Microthyrium microscopicum</name>
    <dbReference type="NCBI Taxonomy" id="703497"/>
    <lineage>
        <taxon>Eukaryota</taxon>
        <taxon>Fungi</taxon>
        <taxon>Dikarya</taxon>
        <taxon>Ascomycota</taxon>
        <taxon>Pezizomycotina</taxon>
        <taxon>Dothideomycetes</taxon>
        <taxon>Dothideomycetes incertae sedis</taxon>
        <taxon>Microthyriales</taxon>
        <taxon>Microthyriaceae</taxon>
        <taxon>Microthyrium</taxon>
    </lineage>
</organism>
<feature type="transmembrane region" description="Helical" evidence="6">
    <location>
        <begin position="234"/>
        <end position="255"/>
    </location>
</feature>
<feature type="domain" description="Rhodopsin" evidence="7">
    <location>
        <begin position="47"/>
        <end position="298"/>
    </location>
</feature>
<evidence type="ECO:0000256" key="6">
    <source>
        <dbReference type="SAM" id="Phobius"/>
    </source>
</evidence>
<feature type="transmembrane region" description="Helical" evidence="6">
    <location>
        <begin position="62"/>
        <end position="87"/>
    </location>
</feature>
<dbReference type="OrthoDB" id="5329176at2759"/>
<feature type="transmembrane region" description="Helical" evidence="6">
    <location>
        <begin position="27"/>
        <end position="50"/>
    </location>
</feature>
<dbReference type="Pfam" id="PF20684">
    <property type="entry name" value="Fung_rhodopsin"/>
    <property type="match status" value="1"/>
</dbReference>
<keyword evidence="9" id="KW-1185">Reference proteome</keyword>
<feature type="transmembrane region" description="Helical" evidence="6">
    <location>
        <begin position="107"/>
        <end position="128"/>
    </location>
</feature>
<keyword evidence="4 6" id="KW-0472">Membrane</keyword>
<evidence type="ECO:0000259" key="7">
    <source>
        <dbReference type="Pfam" id="PF20684"/>
    </source>
</evidence>
<keyword evidence="2 6" id="KW-0812">Transmembrane</keyword>
<protein>
    <recommendedName>
        <fullName evidence="7">Rhodopsin domain-containing protein</fullName>
    </recommendedName>
</protein>
<dbReference type="PANTHER" id="PTHR33048:SF129">
    <property type="entry name" value="INTEGRAL MEMBRANE PROTEIN-RELATED"/>
    <property type="match status" value="1"/>
</dbReference>
<evidence type="ECO:0000313" key="8">
    <source>
        <dbReference type="EMBL" id="KAF2666809.1"/>
    </source>
</evidence>
<dbReference type="GO" id="GO:0016020">
    <property type="term" value="C:membrane"/>
    <property type="evidence" value="ECO:0007669"/>
    <property type="project" value="UniProtKB-SubCell"/>
</dbReference>
<evidence type="ECO:0000256" key="2">
    <source>
        <dbReference type="ARBA" id="ARBA00022692"/>
    </source>
</evidence>
<evidence type="ECO:0000256" key="1">
    <source>
        <dbReference type="ARBA" id="ARBA00004141"/>
    </source>
</evidence>
<name>A0A6A6U3F3_9PEZI</name>
<evidence type="ECO:0000256" key="5">
    <source>
        <dbReference type="ARBA" id="ARBA00038359"/>
    </source>
</evidence>
<comment type="subcellular location">
    <subcellularLocation>
        <location evidence="1">Membrane</location>
        <topology evidence="1">Multi-pass membrane protein</topology>
    </subcellularLocation>
</comment>
<feature type="transmembrane region" description="Helical" evidence="6">
    <location>
        <begin position="199"/>
        <end position="222"/>
    </location>
</feature>
<feature type="transmembrane region" description="Helical" evidence="6">
    <location>
        <begin position="140"/>
        <end position="164"/>
    </location>
</feature>
<accession>A0A6A6U3F3</accession>
<keyword evidence="3 6" id="KW-1133">Transmembrane helix</keyword>
<dbReference type="Proteomes" id="UP000799302">
    <property type="component" value="Unassembled WGS sequence"/>
</dbReference>
<gene>
    <name evidence="8" type="ORF">BT63DRAFT_415909</name>
</gene>
<evidence type="ECO:0000313" key="9">
    <source>
        <dbReference type="Proteomes" id="UP000799302"/>
    </source>
</evidence>
<evidence type="ECO:0000256" key="4">
    <source>
        <dbReference type="ARBA" id="ARBA00023136"/>
    </source>
</evidence>
<dbReference type="InterPro" id="IPR052337">
    <property type="entry name" value="SAT4-like"/>
</dbReference>
<sequence length="358" mass="40575">MPGGIHPPLEVILSWPARSDHPIRRGWGITIATIVLWAITILVVAGRLWARLKIQKIGGLDDLIIVIALIPLTGVAICVAGSGRAYFDRHVWELTAEEGATSRKLVVAVDLLYMTSTTLTKISILLFYRRLASGTISNFFRWAVRLCIGFVASYYIAFTLALFLGCRPLDAFWNQLELDWRLTHKEGRDWTCFNESADLLTATSVSVLQDFITCLMPCILFWRLQLPFRQKVALAAVFAFGFFTSLTAVVRLYYIQMIFYQTYDVTWYTGLAFLWTTIEVHLGIICASAPALKIFFQRYFDTSRLTGAISTWSSKSRSRKGTMQPDWDIKNQSFLLSDVKAPFSRSVSTIHDIEARVL</sequence>
<evidence type="ECO:0000256" key="3">
    <source>
        <dbReference type="ARBA" id="ARBA00022989"/>
    </source>
</evidence>
<dbReference type="PANTHER" id="PTHR33048">
    <property type="entry name" value="PTH11-LIKE INTEGRAL MEMBRANE PROTEIN (AFU_ORTHOLOGUE AFUA_5G11245)"/>
    <property type="match status" value="1"/>
</dbReference>